<protein>
    <submittedName>
        <fullName evidence="1">Uncharacterized protein</fullName>
    </submittedName>
</protein>
<reference evidence="1 2" key="1">
    <citation type="journal article" date="2013" name="Mar. Genomics">
        <title>Expression of sulfatases in Rhodopirellula baltica and the diversity of sulfatases in the genus Rhodopirellula.</title>
        <authorList>
            <person name="Wegner C.E."/>
            <person name="Richter-Heitmann T."/>
            <person name="Klindworth A."/>
            <person name="Klockow C."/>
            <person name="Richter M."/>
            <person name="Achstetter T."/>
            <person name="Glockner F.O."/>
            <person name="Harder J."/>
        </authorList>
    </citation>
    <scope>NUCLEOTIDE SEQUENCE [LARGE SCALE GENOMIC DNA]</scope>
    <source>
        <strain evidence="1 2">SM41</strain>
    </source>
</reference>
<comment type="caution">
    <text evidence="1">The sequence shown here is derived from an EMBL/GenBank/DDBJ whole genome shotgun (WGS) entry which is preliminary data.</text>
</comment>
<proteinExistence type="predicted"/>
<name>M5UK76_9BACT</name>
<dbReference type="EMBL" id="ANOH01000030">
    <property type="protein sequence ID" value="EMI58246.1"/>
    <property type="molecule type" value="Genomic_DNA"/>
</dbReference>
<sequence length="40" mass="4468">MFPVLRFSFDSKDVSCVRMNEGTGRVENVFAQGNKTDATI</sequence>
<keyword evidence="2" id="KW-1185">Reference proteome</keyword>
<dbReference type="AlphaFoldDB" id="M5UK76"/>
<dbReference type="PATRIC" id="fig|1263870.3.peg.345"/>
<evidence type="ECO:0000313" key="1">
    <source>
        <dbReference type="EMBL" id="EMI58246.1"/>
    </source>
</evidence>
<accession>M5UK76</accession>
<gene>
    <name evidence="1" type="ORF">RSSM_00316</name>
</gene>
<dbReference type="Proteomes" id="UP000011885">
    <property type="component" value="Unassembled WGS sequence"/>
</dbReference>
<evidence type="ECO:0000313" key="2">
    <source>
        <dbReference type="Proteomes" id="UP000011885"/>
    </source>
</evidence>
<organism evidence="1 2">
    <name type="scientific">Rhodopirellula sallentina SM41</name>
    <dbReference type="NCBI Taxonomy" id="1263870"/>
    <lineage>
        <taxon>Bacteria</taxon>
        <taxon>Pseudomonadati</taxon>
        <taxon>Planctomycetota</taxon>
        <taxon>Planctomycetia</taxon>
        <taxon>Pirellulales</taxon>
        <taxon>Pirellulaceae</taxon>
        <taxon>Rhodopirellula</taxon>
    </lineage>
</organism>